<evidence type="ECO:0000313" key="2">
    <source>
        <dbReference type="Proteomes" id="UP001187415"/>
    </source>
</evidence>
<organism evidence="1 2">
    <name type="scientific">Channa striata</name>
    <name type="common">Snakehead murrel</name>
    <name type="synonym">Ophicephalus striatus</name>
    <dbReference type="NCBI Taxonomy" id="64152"/>
    <lineage>
        <taxon>Eukaryota</taxon>
        <taxon>Metazoa</taxon>
        <taxon>Chordata</taxon>
        <taxon>Craniata</taxon>
        <taxon>Vertebrata</taxon>
        <taxon>Euteleostomi</taxon>
        <taxon>Actinopterygii</taxon>
        <taxon>Neopterygii</taxon>
        <taxon>Teleostei</taxon>
        <taxon>Neoteleostei</taxon>
        <taxon>Acanthomorphata</taxon>
        <taxon>Anabantaria</taxon>
        <taxon>Anabantiformes</taxon>
        <taxon>Channoidei</taxon>
        <taxon>Channidae</taxon>
        <taxon>Channa</taxon>
    </lineage>
</organism>
<protein>
    <submittedName>
        <fullName evidence="1">Uncharacterized protein</fullName>
    </submittedName>
</protein>
<gene>
    <name evidence="1" type="ORF">Q5P01_011715</name>
</gene>
<keyword evidence="2" id="KW-1185">Reference proteome</keyword>
<comment type="caution">
    <text evidence="1">The sequence shown here is derived from an EMBL/GenBank/DDBJ whole genome shotgun (WGS) entry which is preliminary data.</text>
</comment>
<evidence type="ECO:0000313" key="1">
    <source>
        <dbReference type="EMBL" id="KAK2845056.1"/>
    </source>
</evidence>
<name>A0AA88MU59_CHASR</name>
<sequence>MLFCVEVIPKVRGWEEEGKALPSLIPEIASALPDQRHLPYNSNPQSVEAQVARWANDWLQRLTLAQGPFAAPKAYIGMNERGLAIRGNSETPLSPKMET</sequence>
<proteinExistence type="predicted"/>
<dbReference type="EMBL" id="JAUPFM010000008">
    <property type="protein sequence ID" value="KAK2845056.1"/>
    <property type="molecule type" value="Genomic_DNA"/>
</dbReference>
<accession>A0AA88MU59</accession>
<dbReference type="AlphaFoldDB" id="A0AA88MU59"/>
<reference evidence="1" key="1">
    <citation type="submission" date="2023-07" db="EMBL/GenBank/DDBJ databases">
        <title>Chromosome-level Genome Assembly of Striped Snakehead (Channa striata).</title>
        <authorList>
            <person name="Liu H."/>
        </authorList>
    </citation>
    <scope>NUCLEOTIDE SEQUENCE</scope>
    <source>
        <strain evidence="1">Gz</strain>
        <tissue evidence="1">Muscle</tissue>
    </source>
</reference>
<dbReference type="Proteomes" id="UP001187415">
    <property type="component" value="Unassembled WGS sequence"/>
</dbReference>